<proteinExistence type="predicted"/>
<dbReference type="Gene3D" id="1.10.340.30">
    <property type="entry name" value="Hypothetical protein, domain 2"/>
    <property type="match status" value="1"/>
</dbReference>
<sequence length="222" mass="24243">MRRFEDILDEAAARHGGREAVLADIAEPKSAEEIATVPDDRWLAEVARGIFRAGLSWDVVETKWDGIEAAFDGFDTGKVAGMSEDRFDRLLADSRVIRSGAKIAAIRDNAVFIREVSEAHGSFGARVAEWPGEEFADLLQWMRKEGARLGGNTGAMVMRTMGKDGYMLSRDVVARLVEEGVIEGPPKSKHALTMVQAAFNMWQGESGLSLTAISKVLARSMG</sequence>
<dbReference type="Pfam" id="PF03352">
    <property type="entry name" value="Adenine_glyco"/>
    <property type="match status" value="1"/>
</dbReference>
<gene>
    <name evidence="1" type="ORF">C8N44_10630</name>
</gene>
<dbReference type="Proteomes" id="UP000244069">
    <property type="component" value="Unassembled WGS sequence"/>
</dbReference>
<reference evidence="1 2" key="1">
    <citation type="submission" date="2018-04" db="EMBL/GenBank/DDBJ databases">
        <title>Genomic Encyclopedia of Archaeal and Bacterial Type Strains, Phase II (KMG-II): from individual species to whole genera.</title>
        <authorList>
            <person name="Goeker M."/>
        </authorList>
    </citation>
    <scope>NUCLEOTIDE SEQUENCE [LARGE SCALE GENOMIC DNA]</scope>
    <source>
        <strain evidence="1 2">DSM 29329</strain>
    </source>
</reference>
<dbReference type="PANTHER" id="PTHR30037">
    <property type="entry name" value="DNA-3-METHYLADENINE GLYCOSYLASE 1"/>
    <property type="match status" value="1"/>
</dbReference>
<dbReference type="InterPro" id="IPR011257">
    <property type="entry name" value="DNA_glycosylase"/>
</dbReference>
<dbReference type="InterPro" id="IPR052891">
    <property type="entry name" value="DNA-3mA_glycosylase"/>
</dbReference>
<evidence type="ECO:0000313" key="2">
    <source>
        <dbReference type="Proteomes" id="UP000244069"/>
    </source>
</evidence>
<dbReference type="OrthoDB" id="9795156at2"/>
<organism evidence="1 2">
    <name type="scientific">Allosediminivita pacifica</name>
    <dbReference type="NCBI Taxonomy" id="1267769"/>
    <lineage>
        <taxon>Bacteria</taxon>
        <taxon>Pseudomonadati</taxon>
        <taxon>Pseudomonadota</taxon>
        <taxon>Alphaproteobacteria</taxon>
        <taxon>Rhodobacterales</taxon>
        <taxon>Paracoccaceae</taxon>
        <taxon>Allosediminivita</taxon>
    </lineage>
</organism>
<dbReference type="EMBL" id="QBKN01000006">
    <property type="protein sequence ID" value="PTX49655.1"/>
    <property type="molecule type" value="Genomic_DNA"/>
</dbReference>
<accession>A0A2T6B0W7</accession>
<dbReference type="AlphaFoldDB" id="A0A2T6B0W7"/>
<dbReference type="SUPFAM" id="SSF48150">
    <property type="entry name" value="DNA-glycosylase"/>
    <property type="match status" value="1"/>
</dbReference>
<name>A0A2T6B0W7_9RHOB</name>
<dbReference type="GO" id="GO:0008725">
    <property type="term" value="F:DNA-3-methyladenine glycosylase activity"/>
    <property type="evidence" value="ECO:0007669"/>
    <property type="project" value="InterPro"/>
</dbReference>
<comment type="caution">
    <text evidence="1">The sequence shown here is derived from an EMBL/GenBank/DDBJ whole genome shotgun (WGS) entry which is preliminary data.</text>
</comment>
<protein>
    <submittedName>
        <fullName evidence="1">DNA-3-methyladenine glycosylase I</fullName>
    </submittedName>
</protein>
<evidence type="ECO:0000313" key="1">
    <source>
        <dbReference type="EMBL" id="PTX49655.1"/>
    </source>
</evidence>
<dbReference type="GO" id="GO:0006284">
    <property type="term" value="P:base-excision repair"/>
    <property type="evidence" value="ECO:0007669"/>
    <property type="project" value="InterPro"/>
</dbReference>
<keyword evidence="2" id="KW-1185">Reference proteome</keyword>
<dbReference type="PANTHER" id="PTHR30037:SF3">
    <property type="entry name" value="BLR0857 PROTEIN"/>
    <property type="match status" value="1"/>
</dbReference>
<dbReference type="InterPro" id="IPR005019">
    <property type="entry name" value="Adenine_glyco"/>
</dbReference>
<dbReference type="RefSeq" id="WP_107975418.1">
    <property type="nucleotide sequence ID" value="NZ_BMEZ01000006.1"/>
</dbReference>